<organism evidence="2 3">
    <name type="scientific">Rubrobacter tropicus</name>
    <dbReference type="NCBI Taxonomy" id="2653851"/>
    <lineage>
        <taxon>Bacteria</taxon>
        <taxon>Bacillati</taxon>
        <taxon>Actinomycetota</taxon>
        <taxon>Rubrobacteria</taxon>
        <taxon>Rubrobacterales</taxon>
        <taxon>Rubrobacteraceae</taxon>
        <taxon>Rubrobacter</taxon>
    </lineage>
</organism>
<dbReference type="KEGG" id="rub:GBA63_00470"/>
<feature type="transmembrane region" description="Helical" evidence="1">
    <location>
        <begin position="33"/>
        <end position="56"/>
    </location>
</feature>
<evidence type="ECO:0000313" key="3">
    <source>
        <dbReference type="Proteomes" id="UP000501452"/>
    </source>
</evidence>
<sequence length="164" mass="17490">MVRGAGFHKRRHHHAEFFGIDAEGLGPRAKVGVALAVLSPVALSGVFLVLFVPGLWWIFTTYFWVAFPALGLLGSGLAGMGGERVERVGQAAAGDPERDLLVALLSHGEMTAAGVAAETSLSVDEADRRLRGLAEAGHLEMRVRGGGLFYALWEAEGRQIEGVR</sequence>
<dbReference type="RefSeq" id="WP_166172456.1">
    <property type="nucleotide sequence ID" value="NZ_CP045119.1"/>
</dbReference>
<proteinExistence type="predicted"/>
<gene>
    <name evidence="2" type="ORF">GBA63_00470</name>
</gene>
<keyword evidence="1" id="KW-1133">Transmembrane helix</keyword>
<feature type="transmembrane region" description="Helical" evidence="1">
    <location>
        <begin position="62"/>
        <end position="80"/>
    </location>
</feature>
<dbReference type="InterPro" id="IPR036390">
    <property type="entry name" value="WH_DNA-bd_sf"/>
</dbReference>
<dbReference type="InterPro" id="IPR036388">
    <property type="entry name" value="WH-like_DNA-bd_sf"/>
</dbReference>
<keyword evidence="1" id="KW-0812">Transmembrane</keyword>
<dbReference type="AlphaFoldDB" id="A0A6G8Q490"/>
<dbReference type="Proteomes" id="UP000501452">
    <property type="component" value="Chromosome"/>
</dbReference>
<evidence type="ECO:0000256" key="1">
    <source>
        <dbReference type="SAM" id="Phobius"/>
    </source>
</evidence>
<protein>
    <submittedName>
        <fullName evidence="2">Uncharacterized protein</fullName>
    </submittedName>
</protein>
<dbReference type="SUPFAM" id="SSF46785">
    <property type="entry name" value="Winged helix' DNA-binding domain"/>
    <property type="match status" value="1"/>
</dbReference>
<keyword evidence="1" id="KW-0472">Membrane</keyword>
<reference evidence="2 3" key="1">
    <citation type="submission" date="2019-10" db="EMBL/GenBank/DDBJ databases">
        <title>Rubrobacter sp nov SCSIO 52090 isolated from a deep-sea sediment in the South China Sea.</title>
        <authorList>
            <person name="Chen R.W."/>
        </authorList>
    </citation>
    <scope>NUCLEOTIDE SEQUENCE [LARGE SCALE GENOMIC DNA]</scope>
    <source>
        <strain evidence="2 3">SCSIO 52909</strain>
    </source>
</reference>
<dbReference type="Gene3D" id="1.10.10.10">
    <property type="entry name" value="Winged helix-like DNA-binding domain superfamily/Winged helix DNA-binding domain"/>
    <property type="match status" value="1"/>
</dbReference>
<accession>A0A6G8Q490</accession>
<dbReference type="EMBL" id="CP045119">
    <property type="protein sequence ID" value="QIN81260.1"/>
    <property type="molecule type" value="Genomic_DNA"/>
</dbReference>
<keyword evidence="3" id="KW-1185">Reference proteome</keyword>
<name>A0A6G8Q490_9ACTN</name>
<evidence type="ECO:0000313" key="2">
    <source>
        <dbReference type="EMBL" id="QIN81260.1"/>
    </source>
</evidence>